<comment type="caution">
    <text evidence="2">The sequence shown here is derived from an EMBL/GenBank/DDBJ whole genome shotgun (WGS) entry which is preliminary data.</text>
</comment>
<evidence type="ECO:0000259" key="1">
    <source>
        <dbReference type="SMART" id="SM00943"/>
    </source>
</evidence>
<evidence type="ECO:0000313" key="2">
    <source>
        <dbReference type="EMBL" id="MFC3577874.1"/>
    </source>
</evidence>
<dbReference type="InterPro" id="IPR015330">
    <property type="entry name" value="DNA_primase/pol_bifunc_N"/>
</dbReference>
<organism evidence="2 3">
    <name type="scientific">Streptomyces yaanensis</name>
    <dbReference type="NCBI Taxonomy" id="1142239"/>
    <lineage>
        <taxon>Bacteria</taxon>
        <taxon>Bacillati</taxon>
        <taxon>Actinomycetota</taxon>
        <taxon>Actinomycetes</taxon>
        <taxon>Kitasatosporales</taxon>
        <taxon>Streptomycetaceae</taxon>
        <taxon>Streptomyces</taxon>
    </lineage>
</organism>
<dbReference type="Proteomes" id="UP001595701">
    <property type="component" value="Unassembled WGS sequence"/>
</dbReference>
<sequence>MTPDCKARRPADGNHPDGSHLRTALDLAGAGVPVLPLRDGKVPFGNCRTCKGNACGGRPNMKAAGPCRCPAPCHAWAAATTDPHVLTSPVWAPVWREAVAVAYHPGGAGLTVVDLDNAAAVAWARETLPATRIVPTTRGEHWLYRGAMPSSNAVRPGVDVKSLMQYARWLGPGTGRMVVLPAAVRALVVKEDTTPAPGEVASSLPTRAPWSRQVATGCRHTERYVRTGLERGLALVRARTESGAGSQAFGVARFLAAQHTACPGPCGLAAIGEEIVTAAVSVGVPETYARRAVANGLETAVERAA</sequence>
<dbReference type="RefSeq" id="WP_310777725.1">
    <property type="nucleotide sequence ID" value="NZ_JBHRWR010000039.1"/>
</dbReference>
<feature type="domain" description="DNA primase/polymerase bifunctional N-terminal" evidence="1">
    <location>
        <begin position="24"/>
        <end position="200"/>
    </location>
</feature>
<dbReference type="EMBL" id="JBHRWR010000039">
    <property type="protein sequence ID" value="MFC3577874.1"/>
    <property type="molecule type" value="Genomic_DNA"/>
</dbReference>
<dbReference type="SMART" id="SM00943">
    <property type="entry name" value="Prim-Pol"/>
    <property type="match status" value="1"/>
</dbReference>
<evidence type="ECO:0000313" key="3">
    <source>
        <dbReference type="Proteomes" id="UP001595701"/>
    </source>
</evidence>
<gene>
    <name evidence="2" type="ORF">ACFOZ0_32380</name>
</gene>
<reference evidence="3" key="1">
    <citation type="journal article" date="2019" name="Int. J. Syst. Evol. Microbiol.">
        <title>The Global Catalogue of Microorganisms (GCM) 10K type strain sequencing project: providing services to taxonomists for standard genome sequencing and annotation.</title>
        <authorList>
            <consortium name="The Broad Institute Genomics Platform"/>
            <consortium name="The Broad Institute Genome Sequencing Center for Infectious Disease"/>
            <person name="Wu L."/>
            <person name="Ma J."/>
        </authorList>
    </citation>
    <scope>NUCLEOTIDE SEQUENCE [LARGE SCALE GENOMIC DNA]</scope>
    <source>
        <strain evidence="3">CGMCC 4.7035</strain>
    </source>
</reference>
<proteinExistence type="predicted"/>
<accession>A0ABV7SLK9</accession>
<name>A0ABV7SLK9_9ACTN</name>
<protein>
    <submittedName>
        <fullName evidence="2">Bifunctional DNA primase/polymerase</fullName>
    </submittedName>
</protein>
<keyword evidence="3" id="KW-1185">Reference proteome</keyword>